<dbReference type="Proteomes" id="UP001140074">
    <property type="component" value="Unassembled WGS sequence"/>
</dbReference>
<keyword evidence="2" id="KW-1185">Reference proteome</keyword>
<dbReference type="AlphaFoldDB" id="A0A9W8IG25"/>
<proteinExistence type="predicted"/>
<protein>
    <submittedName>
        <fullName evidence="1">Uncharacterized protein</fullName>
    </submittedName>
</protein>
<sequence>MLELGKGASTVSAHRNSWPQRMRGIKHPIHQLSKELILRLDQLDLFNGKMLKVLSKSQYSVDSFPNVRLLTLDFIFDKPYTAVKEDAKMVGSNITAFAEYLWKIVPGITEMKLAGRYFAGQVCKTDKQHFIGVILQLYRILKAKMCDLVHLDCKLTGNPSNRSHMTDACHEHFLRLAPHKAATLQSLFTDISKIKDVYYLFPRSGDKYAKYPCLHTLKFYDQVAASNAKIKGRQQPPLPNADIDRLPVFPDTTPFPGLRRLSVDIDYPFGDDMLFRGNAATLEYLYLKVYSEILNIIHKHGVFTSISHPKMQLVNIDMALDPRTLRLTSAEEQMQFVLGIALHVPCTQD</sequence>
<gene>
    <name evidence="1" type="ORF">GGH94_004114</name>
</gene>
<reference evidence="1" key="1">
    <citation type="submission" date="2022-07" db="EMBL/GenBank/DDBJ databases">
        <title>Phylogenomic reconstructions and comparative analyses of Kickxellomycotina fungi.</title>
        <authorList>
            <person name="Reynolds N.K."/>
            <person name="Stajich J.E."/>
            <person name="Barry K."/>
            <person name="Grigoriev I.V."/>
            <person name="Crous P."/>
            <person name="Smith M.E."/>
        </authorList>
    </citation>
    <scope>NUCLEOTIDE SEQUENCE</scope>
    <source>
        <strain evidence="1">RSA 476</strain>
    </source>
</reference>
<comment type="caution">
    <text evidence="1">The sequence shown here is derived from an EMBL/GenBank/DDBJ whole genome shotgun (WGS) entry which is preliminary data.</text>
</comment>
<organism evidence="1 2">
    <name type="scientific">Coemansia aciculifera</name>
    <dbReference type="NCBI Taxonomy" id="417176"/>
    <lineage>
        <taxon>Eukaryota</taxon>
        <taxon>Fungi</taxon>
        <taxon>Fungi incertae sedis</taxon>
        <taxon>Zoopagomycota</taxon>
        <taxon>Kickxellomycotina</taxon>
        <taxon>Kickxellomycetes</taxon>
        <taxon>Kickxellales</taxon>
        <taxon>Kickxellaceae</taxon>
        <taxon>Coemansia</taxon>
    </lineage>
</organism>
<dbReference type="EMBL" id="JANBUY010000155">
    <property type="protein sequence ID" value="KAJ2862700.1"/>
    <property type="molecule type" value="Genomic_DNA"/>
</dbReference>
<evidence type="ECO:0000313" key="1">
    <source>
        <dbReference type="EMBL" id="KAJ2862700.1"/>
    </source>
</evidence>
<accession>A0A9W8IG25</accession>
<evidence type="ECO:0000313" key="2">
    <source>
        <dbReference type="Proteomes" id="UP001140074"/>
    </source>
</evidence>
<name>A0A9W8IG25_9FUNG</name>